<feature type="region of interest" description="Disordered" evidence="1">
    <location>
        <begin position="858"/>
        <end position="926"/>
    </location>
</feature>
<protein>
    <submittedName>
        <fullName evidence="2">Uncharacterized protein</fullName>
    </submittedName>
</protein>
<feature type="compositionally biased region" description="Basic and acidic residues" evidence="1">
    <location>
        <begin position="1023"/>
        <end position="1033"/>
    </location>
</feature>
<name>A0A0J9TB79_PLAVI</name>
<feature type="compositionally biased region" description="Gly residues" evidence="1">
    <location>
        <begin position="146"/>
        <end position="157"/>
    </location>
</feature>
<feature type="region of interest" description="Disordered" evidence="1">
    <location>
        <begin position="1"/>
        <end position="202"/>
    </location>
</feature>
<dbReference type="Proteomes" id="UP000053776">
    <property type="component" value="Unassembled WGS sequence"/>
</dbReference>
<feature type="compositionally biased region" description="Polar residues" evidence="1">
    <location>
        <begin position="190"/>
        <end position="202"/>
    </location>
</feature>
<dbReference type="EMBL" id="KQ235063">
    <property type="protein sequence ID" value="KMZ92755.1"/>
    <property type="molecule type" value="Genomic_DNA"/>
</dbReference>
<feature type="region of interest" description="Disordered" evidence="1">
    <location>
        <begin position="454"/>
        <end position="485"/>
    </location>
</feature>
<feature type="compositionally biased region" description="Low complexity" evidence="1">
    <location>
        <begin position="706"/>
        <end position="717"/>
    </location>
</feature>
<evidence type="ECO:0000256" key="1">
    <source>
        <dbReference type="SAM" id="MobiDB-lite"/>
    </source>
</evidence>
<feature type="compositionally biased region" description="Basic and acidic residues" evidence="1">
    <location>
        <begin position="821"/>
        <end position="831"/>
    </location>
</feature>
<feature type="region of interest" description="Disordered" evidence="1">
    <location>
        <begin position="689"/>
        <end position="764"/>
    </location>
</feature>
<organism evidence="2 3">
    <name type="scientific">Plasmodium vivax Mauritania I</name>
    <dbReference type="NCBI Taxonomy" id="1035515"/>
    <lineage>
        <taxon>Eukaryota</taxon>
        <taxon>Sar</taxon>
        <taxon>Alveolata</taxon>
        <taxon>Apicomplexa</taxon>
        <taxon>Aconoidasida</taxon>
        <taxon>Haemosporida</taxon>
        <taxon>Plasmodiidae</taxon>
        <taxon>Plasmodium</taxon>
        <taxon>Plasmodium (Plasmodium)</taxon>
    </lineage>
</organism>
<sequence length="1870" mass="203757">MNNDKRGVGGDADEGASGSGDRRDDGETRPSKQTQGNQLDRKDDPTVTPPQSADKQGSGQSVQSAQRRTTKGMAESSCHKKRKVISAVTPPREGSAHTSDLLSGEIHEGKSFFSTGDESPFCHMYSPRNVAAQIGNPPKDGAPAGSSGGSGGSGGSSGSSSGSSTPPEDKGKLSRSGSDAADDLMDGPLVSSTSGKVLPNKQQIENFILSVEKTCSGEKKKNKKSQISQKSQKRRTSLASTKREVTKRSSFLAGLSPDENLMEDDNEDGKADPFCNLHFCYDSNIIYQTDERNYEDGGSYRQSLNPGGEMAFSLNGDDLFDEAERDAAQRYAPSARGKSEKNFFELQEEDPLLQREKSGGTQPTYPLEKKEAAAKEKCTMEGEEATHAHHMETHTSSSPLLNDTPYDLSQSYKGTHLYGELEAYKTNFQKNPYSSKENLMKLLNSKIEDYDGGEAVENEKEEAGEGKSDGGDPNKLCQSSETNQNKQRKYERNFFINLASQQMNGDIVNYTNECPLLGCIPDGYPNVSTQSGHLVDTSEQNPFCLGENVKSTFMQNVLKNKLNIAIDSPLINDNEPVKKKYDLQINGFKIYEQIDALYQRKETNQEPTGCSNSLLEMCSCNASFVGSSGEGKGLPLCEDSLVQVSHLHRGEEPSSAGGNYQEVAKKKDSLFQHDHMRGVAHVKKCVQNEGQPNGEEENDGVEDAANDGAANDGDGSAKQLGEGQPPAGIPSRREPRPGVPNDDCSPGDDPHKATTGDLPQRGGLIVGNSAVGVEKDQQIGDAVISSVTFPVGKDHDALGRQHSVRSHPGEDVSGVSMPYSKGEKGTTHEGEDCTTLHFEEIYLADDLTTCPESGLTVCASLEQPGGPEKREPSNPSNSSRSSVSTADGRAEGEGPPTQRCAEEDESGMAGLDVQSGDLPSGSLFQFVTRGASDGSLSEEQEEEVVGLLEEKGVNLLKDPVEELDQRKDDIARVHTPEGEEGTCLGSQKNGDEGEGANRIEESAQTEPVRKAGRSKGSANKPDGGGKKALDEARGGGALSGPRPVSQLAEGSSFGFNKRGAVEGDTANVDTSRADKVDDAELTCNGQSEGGGNRESERVSTLRVINEKEGPVNGAATPSDDPPIGGKNEEGSVSLYANHRVEAEKLNQDIPYITNIHKEMHRSPVMPLRIEAFHSLEDQRLIYGRPEWQKYLCPLCDKAYYPPNSYVKNYTHYLNEHWKKRKILGGYIIFPCKLIHNGLEEEEAEKEKTTYLRISKKMKKKKKKKLFTDPHYHCPICLSVHFTEYVLLTEHCMKLHKSSGADPSRTLPSDVVHTPFINSNDYYCALKKFGSEKNITVEGVNTCASSAGSASHATPAQLLVSTATSASLEKGPNQSEQKNKGKHRRTSKVIFCDEIQVREYDIELSRIEKFGASIGPVFTEEEAVTTSVISTSSGAITPGAVSEEGSAFEGAGQPAEANGGAPREEATPQEQAVEGAVHKEDASEKPIKTCNRDISPNVEDNHLGGTPHQSAPANVKDSAHIPGEAPKDQDPNAPVISSTERKVIERRKKKKQDEDPNGSYAPSRKNPNGGYRKGVSNHSEETPLPNGKRTERSGDHVGTYTEEGIGKSKSGGEEQSCEEANITSSFRSYQPEMISGEKKVSEQVVHQTEYPPPMNHVNVEKNQTKDEAGKKNIDEEHSPGTPTQECIHPSGSVKAQADPPRSDSLNELISSLFSIDNNSPSSNSEHKSVPFSCLLYEESLQIKEQPLNEILLENRIENSKENIFIPVKKKMGKRMRNGIDNMHKQIISKYERKIKICALNEQKKEGTPFFDFKNYENVYMPPKNVSLNLPPEKETHILKKVIRQKKKEKIPSLQLNCRQSARIKNRNKLAQ</sequence>
<feature type="compositionally biased region" description="Basic and acidic residues" evidence="1">
    <location>
        <begin position="989"/>
        <end position="1001"/>
    </location>
</feature>
<feature type="compositionally biased region" description="Polar residues" evidence="1">
    <location>
        <begin position="1363"/>
        <end position="1375"/>
    </location>
</feature>
<feature type="region of interest" description="Disordered" evidence="1">
    <location>
        <begin position="959"/>
        <end position="1067"/>
    </location>
</feature>
<feature type="region of interest" description="Disordered" evidence="1">
    <location>
        <begin position="215"/>
        <end position="267"/>
    </location>
</feature>
<feature type="region of interest" description="Disordered" evidence="1">
    <location>
        <begin position="1363"/>
        <end position="1384"/>
    </location>
</feature>
<feature type="compositionally biased region" description="Polar residues" evidence="1">
    <location>
        <begin position="49"/>
        <end position="67"/>
    </location>
</feature>
<feature type="compositionally biased region" description="Low complexity" evidence="1">
    <location>
        <begin position="873"/>
        <end position="884"/>
    </location>
</feature>
<evidence type="ECO:0000313" key="2">
    <source>
        <dbReference type="EMBL" id="KMZ92755.1"/>
    </source>
</evidence>
<evidence type="ECO:0000313" key="3">
    <source>
        <dbReference type="Proteomes" id="UP000053776"/>
    </source>
</evidence>
<feature type="compositionally biased region" description="Basic and acidic residues" evidence="1">
    <location>
        <begin position="20"/>
        <end position="30"/>
    </location>
</feature>
<gene>
    <name evidence="2" type="ORF">PVMG_01342</name>
</gene>
<feature type="compositionally biased region" description="Polar residues" evidence="1">
    <location>
        <begin position="476"/>
        <end position="485"/>
    </location>
</feature>
<feature type="compositionally biased region" description="Acidic residues" evidence="1">
    <location>
        <begin position="694"/>
        <end position="705"/>
    </location>
</feature>
<feature type="compositionally biased region" description="Basic and acidic residues" evidence="1">
    <location>
        <begin position="457"/>
        <end position="472"/>
    </location>
</feature>
<feature type="region of interest" description="Disordered" evidence="1">
    <location>
        <begin position="348"/>
        <end position="370"/>
    </location>
</feature>
<feature type="compositionally biased region" description="Basic and acidic residues" evidence="1">
    <location>
        <begin position="1657"/>
        <end position="1677"/>
    </location>
</feature>
<proteinExistence type="predicted"/>
<feature type="compositionally biased region" description="Basic and acidic residues" evidence="1">
    <location>
        <begin position="1475"/>
        <end position="1490"/>
    </location>
</feature>
<accession>A0A0J9TB79</accession>
<feature type="compositionally biased region" description="Basic and acidic residues" evidence="1">
    <location>
        <begin position="959"/>
        <end position="977"/>
    </location>
</feature>
<reference evidence="2 3" key="1">
    <citation type="submission" date="2011-08" db="EMBL/GenBank/DDBJ databases">
        <title>The Genome Sequence of Plasmodium vivax Mauritania I.</title>
        <authorList>
            <consortium name="The Broad Institute Genome Sequencing Platform"/>
            <consortium name="The Broad Institute Genome Sequencing Center for Infectious Disease"/>
            <person name="Neafsey D."/>
            <person name="Carlton J."/>
            <person name="Barnwell J."/>
            <person name="Collins W."/>
            <person name="Escalante A."/>
            <person name="Mullikin J."/>
            <person name="Saul A."/>
            <person name="Guigo R."/>
            <person name="Camara F."/>
            <person name="Young S.K."/>
            <person name="Zeng Q."/>
            <person name="Gargeya S."/>
            <person name="Fitzgerald M."/>
            <person name="Haas B."/>
            <person name="Abouelleil A."/>
            <person name="Alvarado L."/>
            <person name="Arachchi H.M."/>
            <person name="Berlin A."/>
            <person name="Brown A."/>
            <person name="Chapman S.B."/>
            <person name="Chen Z."/>
            <person name="Dunbar C."/>
            <person name="Freedman E."/>
            <person name="Gearin G."/>
            <person name="Gellesch M."/>
            <person name="Goldberg J."/>
            <person name="Griggs A."/>
            <person name="Gujja S."/>
            <person name="Heiman D."/>
            <person name="Howarth C."/>
            <person name="Larson L."/>
            <person name="Lui A."/>
            <person name="MacDonald P.J.P."/>
            <person name="Montmayeur A."/>
            <person name="Murphy C."/>
            <person name="Neiman D."/>
            <person name="Pearson M."/>
            <person name="Priest M."/>
            <person name="Roberts A."/>
            <person name="Saif S."/>
            <person name="Shea T."/>
            <person name="Shenoy N."/>
            <person name="Sisk P."/>
            <person name="Stolte C."/>
            <person name="Sykes S."/>
            <person name="Wortman J."/>
            <person name="Nusbaum C."/>
            <person name="Birren B."/>
        </authorList>
    </citation>
    <scope>NUCLEOTIDE SEQUENCE [LARGE SCALE GENOMIC DNA]</scope>
    <source>
        <strain evidence="2 3">Mauritania I</strain>
    </source>
</reference>
<feature type="region of interest" description="Disordered" evidence="1">
    <location>
        <begin position="799"/>
        <end position="832"/>
    </location>
</feature>
<dbReference type="OrthoDB" id="9628807at2759"/>
<feature type="region of interest" description="Disordered" evidence="1">
    <location>
        <begin position="1432"/>
        <end position="1703"/>
    </location>
</feature>